<dbReference type="InterPro" id="IPR003594">
    <property type="entry name" value="HATPase_dom"/>
</dbReference>
<name>A0ABU9BKS1_9BURK</name>
<comment type="caution">
    <text evidence="12">The sequence shown here is derived from an EMBL/GenBank/DDBJ whole genome shotgun (WGS) entry which is preliminary data.</text>
</comment>
<dbReference type="PRINTS" id="PR00344">
    <property type="entry name" value="BCTRLSENSOR"/>
</dbReference>
<dbReference type="CDD" id="cd00130">
    <property type="entry name" value="PAS"/>
    <property type="match status" value="3"/>
</dbReference>
<dbReference type="SUPFAM" id="SSF52172">
    <property type="entry name" value="CheY-like"/>
    <property type="match status" value="1"/>
</dbReference>
<proteinExistence type="predicted"/>
<evidence type="ECO:0000256" key="2">
    <source>
        <dbReference type="ARBA" id="ARBA00012438"/>
    </source>
</evidence>
<evidence type="ECO:0000259" key="8">
    <source>
        <dbReference type="PROSITE" id="PS50109"/>
    </source>
</evidence>
<evidence type="ECO:0000313" key="12">
    <source>
        <dbReference type="EMBL" id="MEK8030364.1"/>
    </source>
</evidence>
<dbReference type="RefSeq" id="WP_341424733.1">
    <property type="nucleotide sequence ID" value="NZ_JBBUTG010000003.1"/>
</dbReference>
<feature type="domain" description="PAS" evidence="10">
    <location>
        <begin position="370"/>
        <end position="417"/>
    </location>
</feature>
<evidence type="ECO:0000259" key="9">
    <source>
        <dbReference type="PROSITE" id="PS50110"/>
    </source>
</evidence>
<dbReference type="InterPro" id="IPR011006">
    <property type="entry name" value="CheY-like_superfamily"/>
</dbReference>
<feature type="transmembrane region" description="Helical" evidence="7">
    <location>
        <begin position="78"/>
        <end position="102"/>
    </location>
</feature>
<evidence type="ECO:0000256" key="3">
    <source>
        <dbReference type="ARBA" id="ARBA00022553"/>
    </source>
</evidence>
<keyword evidence="7" id="KW-0472">Membrane</keyword>
<protein>
    <recommendedName>
        <fullName evidence="2">histidine kinase</fullName>
        <ecNumber evidence="2">2.7.13.3</ecNumber>
    </recommendedName>
</protein>
<feature type="modified residue" description="4-aspartylphosphate" evidence="6">
    <location>
        <position position="925"/>
    </location>
</feature>
<keyword evidence="13" id="KW-1185">Reference proteome</keyword>
<dbReference type="Gene3D" id="3.30.450.20">
    <property type="entry name" value="PAS domain"/>
    <property type="match status" value="4"/>
</dbReference>
<dbReference type="NCBIfam" id="TIGR00229">
    <property type="entry name" value="sensory_box"/>
    <property type="match status" value="3"/>
</dbReference>
<dbReference type="PROSITE" id="PS50110">
    <property type="entry name" value="RESPONSE_REGULATORY"/>
    <property type="match status" value="1"/>
</dbReference>
<dbReference type="Pfam" id="PF08448">
    <property type="entry name" value="PAS_4"/>
    <property type="match status" value="1"/>
</dbReference>
<keyword evidence="3 6" id="KW-0597">Phosphoprotein</keyword>
<dbReference type="Pfam" id="PF13426">
    <property type="entry name" value="PAS_9"/>
    <property type="match status" value="1"/>
</dbReference>
<dbReference type="SMART" id="SM00448">
    <property type="entry name" value="REC"/>
    <property type="match status" value="1"/>
</dbReference>
<evidence type="ECO:0000259" key="10">
    <source>
        <dbReference type="PROSITE" id="PS50112"/>
    </source>
</evidence>
<dbReference type="CDD" id="cd16922">
    <property type="entry name" value="HATPase_EvgS-ArcB-TorS-like"/>
    <property type="match status" value="1"/>
</dbReference>
<dbReference type="EMBL" id="JBBUTG010000003">
    <property type="protein sequence ID" value="MEK8030364.1"/>
    <property type="molecule type" value="Genomic_DNA"/>
</dbReference>
<dbReference type="CDD" id="cd17546">
    <property type="entry name" value="REC_hyHK_CKI1_RcsC-like"/>
    <property type="match status" value="1"/>
</dbReference>
<feature type="domain" description="Histidine kinase" evidence="8">
    <location>
        <begin position="631"/>
        <end position="849"/>
    </location>
</feature>
<dbReference type="Gene3D" id="1.10.287.130">
    <property type="match status" value="1"/>
</dbReference>
<comment type="catalytic activity">
    <reaction evidence="1">
        <text>ATP + protein L-histidine = ADP + protein N-phospho-L-histidine.</text>
        <dbReference type="EC" id="2.7.13.3"/>
    </reaction>
</comment>
<dbReference type="SUPFAM" id="SSF55785">
    <property type="entry name" value="PYP-like sensor domain (PAS domain)"/>
    <property type="match status" value="3"/>
</dbReference>
<gene>
    <name evidence="12" type="ORF">AACH06_05960</name>
</gene>
<keyword evidence="7" id="KW-1133">Transmembrane helix</keyword>
<feature type="domain" description="PAC" evidence="11">
    <location>
        <begin position="561"/>
        <end position="613"/>
    </location>
</feature>
<reference evidence="12 13" key="1">
    <citation type="submission" date="2024-04" db="EMBL/GenBank/DDBJ databases">
        <title>Novel species of the genus Ideonella isolated from streams.</title>
        <authorList>
            <person name="Lu H."/>
        </authorList>
    </citation>
    <scope>NUCLEOTIDE SEQUENCE [LARGE SCALE GENOMIC DNA]</scope>
    <source>
        <strain evidence="12 13">DXS29W</strain>
    </source>
</reference>
<dbReference type="Pfam" id="PF00512">
    <property type="entry name" value="HisKA"/>
    <property type="match status" value="1"/>
</dbReference>
<dbReference type="PANTHER" id="PTHR43047">
    <property type="entry name" value="TWO-COMPONENT HISTIDINE PROTEIN KINASE"/>
    <property type="match status" value="1"/>
</dbReference>
<dbReference type="SMART" id="SM00388">
    <property type="entry name" value="HisKA"/>
    <property type="match status" value="1"/>
</dbReference>
<dbReference type="InterPro" id="IPR000700">
    <property type="entry name" value="PAS-assoc_C"/>
</dbReference>
<keyword evidence="4" id="KW-0808">Transferase</keyword>
<sequence length="998" mass="107745">MPPAADTGATEGSPITGLSGFGGHSSVPSFPSSSLSVAGDPSLAGLARAARQRFVAIAGIGSVGIGAMAWGLSGPDGLSPLLAAALAGTTMLTLLTAAWPLWRALTVSRDAADATGKHLAAWLDVTAHAYIELDDRGRVVESASHGDHSIFGADPPRAGQALWEQAPAQWPADLAQRLRRAIRARQAWPEVELDWADGQGGVLPLSLCGVPRFDALGQFAGHWVLLRDRRAEVHVRDALKATETRFHDLFRRIPQALVLHRDGVVMDANPAAVALFGYQDLHSMLGAALLGFYAEGDDRDRAQARLRQIEGLAPGQTLPASEYRLRPARGRALIVQVSSAAVDVEDGRATLSIYTDETERREAEQAVKRSEAFLSHLVSTSPDLITLTELDSGRYTMVNPAFERVTGYSAAQVLGRTANDFGLWADLDDRHRLVAALHDHGAVQNFSATMRTSDGRTLTMLLSAAVFVMDGRDYLVINARDITAVEQARLEREAILDNALMGIALTRDQQFILVNPRFEQMFGWPPGLIIGQHGSVVWPTPGDHQSIGREVGPRLARGEQIEVERPMMRRDGTVFLCRLLAKALAGTGPGRGGTIWIAEDVTEKHQVEQALAKARDDAEAASRAKSAFLANTSHEIRTPLNALLGLARLARQPGVDESRRRQYIEQISDSAETLSGILSDILDLSKIEAGKMHIDQIPFDLHHLVRSVHQAYGSLADTKGLEMSVELDDDLPPVVIGDPVRVRQILSNFLNNALKFTENGGIRLSVLWSRAHRLRFEVTDTGPGIDDAQQAMLFRPFSQADVSRARRVGGTGLGLSICRQLAEQMGGEVGVVSVPGQGSCFWAELPLPAADQDALESGSSGFGADPISGSRVLMVEDNAVNMMIAVALLEQWGVDVSQAGDGQQAVELVEQAAQRGRPFDMVLMDVQMPGMSGHEATRLLRRRHPANRLPIIALTAAALVSERDQALAAGMNDFLTKPIDAARLRNTLARALRQRDGG</sequence>
<dbReference type="Gene3D" id="3.30.565.10">
    <property type="entry name" value="Histidine kinase-like ATPase, C-terminal domain"/>
    <property type="match status" value="1"/>
</dbReference>
<evidence type="ECO:0000256" key="6">
    <source>
        <dbReference type="PROSITE-ProRule" id="PRU00169"/>
    </source>
</evidence>
<dbReference type="InterPro" id="IPR013656">
    <property type="entry name" value="PAS_4"/>
</dbReference>
<dbReference type="InterPro" id="IPR036097">
    <property type="entry name" value="HisK_dim/P_sf"/>
</dbReference>
<evidence type="ECO:0000256" key="4">
    <source>
        <dbReference type="ARBA" id="ARBA00022679"/>
    </source>
</evidence>
<dbReference type="SUPFAM" id="SSF47384">
    <property type="entry name" value="Homodimeric domain of signal transducing histidine kinase"/>
    <property type="match status" value="1"/>
</dbReference>
<evidence type="ECO:0000259" key="11">
    <source>
        <dbReference type="PROSITE" id="PS50113"/>
    </source>
</evidence>
<evidence type="ECO:0000256" key="1">
    <source>
        <dbReference type="ARBA" id="ARBA00000085"/>
    </source>
</evidence>
<dbReference type="InterPro" id="IPR003661">
    <property type="entry name" value="HisK_dim/P_dom"/>
</dbReference>
<dbReference type="PROSITE" id="PS50112">
    <property type="entry name" value="PAS"/>
    <property type="match status" value="1"/>
</dbReference>
<dbReference type="PANTHER" id="PTHR43047:SF64">
    <property type="entry name" value="HISTIDINE KINASE CONTAINING CHEY-HOMOLOGOUS RECEIVER DOMAIN AND PAS DOMAIN-RELATED"/>
    <property type="match status" value="1"/>
</dbReference>
<dbReference type="InterPro" id="IPR001789">
    <property type="entry name" value="Sig_transdc_resp-reg_receiver"/>
</dbReference>
<evidence type="ECO:0000256" key="5">
    <source>
        <dbReference type="ARBA" id="ARBA00022777"/>
    </source>
</evidence>
<dbReference type="InterPro" id="IPR035965">
    <property type="entry name" value="PAS-like_dom_sf"/>
</dbReference>
<keyword evidence="7" id="KW-0812">Transmembrane</keyword>
<dbReference type="InterPro" id="IPR004358">
    <property type="entry name" value="Sig_transdc_His_kin-like_C"/>
</dbReference>
<feature type="transmembrane region" description="Helical" evidence="7">
    <location>
        <begin position="54"/>
        <end position="72"/>
    </location>
</feature>
<accession>A0ABU9BKS1</accession>
<evidence type="ECO:0000256" key="7">
    <source>
        <dbReference type="SAM" id="Phobius"/>
    </source>
</evidence>
<dbReference type="PROSITE" id="PS50109">
    <property type="entry name" value="HIS_KIN"/>
    <property type="match status" value="1"/>
</dbReference>
<dbReference type="SUPFAM" id="SSF55874">
    <property type="entry name" value="ATPase domain of HSP90 chaperone/DNA topoisomerase II/histidine kinase"/>
    <property type="match status" value="1"/>
</dbReference>
<evidence type="ECO:0000313" key="13">
    <source>
        <dbReference type="Proteomes" id="UP001371218"/>
    </source>
</evidence>
<dbReference type="Proteomes" id="UP001371218">
    <property type="component" value="Unassembled WGS sequence"/>
</dbReference>
<dbReference type="InterPro" id="IPR000014">
    <property type="entry name" value="PAS"/>
</dbReference>
<dbReference type="Pfam" id="PF02518">
    <property type="entry name" value="HATPase_c"/>
    <property type="match status" value="1"/>
</dbReference>
<dbReference type="EC" id="2.7.13.3" evidence="2"/>
<dbReference type="PROSITE" id="PS50113">
    <property type="entry name" value="PAC"/>
    <property type="match status" value="2"/>
</dbReference>
<dbReference type="SMART" id="SM00387">
    <property type="entry name" value="HATPase_c"/>
    <property type="match status" value="1"/>
</dbReference>
<dbReference type="Gene3D" id="3.40.50.2300">
    <property type="match status" value="1"/>
</dbReference>
<dbReference type="CDD" id="cd00082">
    <property type="entry name" value="HisKA"/>
    <property type="match status" value="1"/>
</dbReference>
<dbReference type="InterPro" id="IPR036890">
    <property type="entry name" value="HATPase_C_sf"/>
</dbReference>
<keyword evidence="5" id="KW-0418">Kinase</keyword>
<dbReference type="Pfam" id="PF13188">
    <property type="entry name" value="PAS_8"/>
    <property type="match status" value="1"/>
</dbReference>
<organism evidence="12 13">
    <name type="scientific">Ideonella lacteola</name>
    <dbReference type="NCBI Taxonomy" id="2984193"/>
    <lineage>
        <taxon>Bacteria</taxon>
        <taxon>Pseudomonadati</taxon>
        <taxon>Pseudomonadota</taxon>
        <taxon>Betaproteobacteria</taxon>
        <taxon>Burkholderiales</taxon>
        <taxon>Sphaerotilaceae</taxon>
        <taxon>Ideonella</taxon>
    </lineage>
</organism>
<feature type="domain" description="Response regulatory" evidence="9">
    <location>
        <begin position="871"/>
        <end position="992"/>
    </location>
</feature>
<dbReference type="Pfam" id="PF00072">
    <property type="entry name" value="Response_reg"/>
    <property type="match status" value="1"/>
</dbReference>
<feature type="domain" description="PAC" evidence="11">
    <location>
        <begin position="319"/>
        <end position="369"/>
    </location>
</feature>
<dbReference type="SMART" id="SM00091">
    <property type="entry name" value="PAS"/>
    <property type="match status" value="4"/>
</dbReference>
<dbReference type="InterPro" id="IPR005467">
    <property type="entry name" value="His_kinase_dom"/>
</dbReference>